<feature type="compositionally biased region" description="Polar residues" evidence="7">
    <location>
        <begin position="18"/>
        <end position="27"/>
    </location>
</feature>
<dbReference type="GO" id="GO:0005634">
    <property type="term" value="C:nucleus"/>
    <property type="evidence" value="ECO:0007669"/>
    <property type="project" value="TreeGrafter"/>
</dbReference>
<evidence type="ECO:0000256" key="6">
    <source>
        <dbReference type="PROSITE-ProRule" id="PRU00221"/>
    </source>
</evidence>
<dbReference type="RefSeq" id="XP_024735974.1">
    <property type="nucleotide sequence ID" value="XM_024877018.1"/>
</dbReference>
<evidence type="ECO:0000256" key="4">
    <source>
        <dbReference type="ARBA" id="ARBA00022786"/>
    </source>
</evidence>
<evidence type="ECO:0000256" key="2">
    <source>
        <dbReference type="ARBA" id="ARBA00022574"/>
    </source>
</evidence>
<feature type="repeat" description="WD" evidence="6">
    <location>
        <begin position="284"/>
        <end position="325"/>
    </location>
</feature>
<dbReference type="GeneID" id="36585095"/>
<keyword evidence="4" id="KW-0833">Ubl conjugation pathway</keyword>
<dbReference type="GO" id="GO:0030674">
    <property type="term" value="F:protein-macromolecule adaptor activity"/>
    <property type="evidence" value="ECO:0007669"/>
    <property type="project" value="TreeGrafter"/>
</dbReference>
<keyword evidence="9" id="KW-1185">Reference proteome</keyword>
<accession>A0A2J6T7S6</accession>
<evidence type="ECO:0000256" key="5">
    <source>
        <dbReference type="ARBA" id="ARBA00038344"/>
    </source>
</evidence>
<dbReference type="InterPro" id="IPR036322">
    <property type="entry name" value="WD40_repeat_dom_sf"/>
</dbReference>
<dbReference type="OrthoDB" id="2096344at2759"/>
<dbReference type="Pfam" id="PF00400">
    <property type="entry name" value="WD40"/>
    <property type="match status" value="3"/>
</dbReference>
<dbReference type="SMART" id="SM00320">
    <property type="entry name" value="WD40"/>
    <property type="match status" value="5"/>
</dbReference>
<feature type="repeat" description="WD" evidence="6">
    <location>
        <begin position="326"/>
        <end position="363"/>
    </location>
</feature>
<reference evidence="8 9" key="1">
    <citation type="submission" date="2016-04" db="EMBL/GenBank/DDBJ databases">
        <title>A degradative enzymes factory behind the ericoid mycorrhizal symbiosis.</title>
        <authorList>
            <consortium name="DOE Joint Genome Institute"/>
            <person name="Martino E."/>
            <person name="Morin E."/>
            <person name="Grelet G."/>
            <person name="Kuo A."/>
            <person name="Kohler A."/>
            <person name="Daghino S."/>
            <person name="Barry K."/>
            <person name="Choi C."/>
            <person name="Cichocki N."/>
            <person name="Clum A."/>
            <person name="Copeland A."/>
            <person name="Hainaut M."/>
            <person name="Haridas S."/>
            <person name="Labutti K."/>
            <person name="Lindquist E."/>
            <person name="Lipzen A."/>
            <person name="Khouja H.-R."/>
            <person name="Murat C."/>
            <person name="Ohm R."/>
            <person name="Olson A."/>
            <person name="Spatafora J."/>
            <person name="Veneault-Fourrey C."/>
            <person name="Henrissat B."/>
            <person name="Grigoriev I."/>
            <person name="Martin F."/>
            <person name="Perotto S."/>
        </authorList>
    </citation>
    <scope>NUCLEOTIDE SEQUENCE [LARGE SCALE GENOMIC DNA]</scope>
    <source>
        <strain evidence="8 9">E</strain>
    </source>
</reference>
<evidence type="ECO:0000313" key="8">
    <source>
        <dbReference type="EMBL" id="PMD59070.1"/>
    </source>
</evidence>
<evidence type="ECO:0000313" key="9">
    <source>
        <dbReference type="Proteomes" id="UP000235371"/>
    </source>
</evidence>
<dbReference type="EMBL" id="KZ613817">
    <property type="protein sequence ID" value="PMD59070.1"/>
    <property type="molecule type" value="Genomic_DNA"/>
</dbReference>
<name>A0A2J6T7S6_9HELO</name>
<dbReference type="InParanoid" id="A0A2J6T7S6"/>
<dbReference type="Gene3D" id="2.130.10.10">
    <property type="entry name" value="YVTN repeat-like/Quinoprotein amine dehydrogenase"/>
    <property type="match status" value="2"/>
</dbReference>
<keyword evidence="2 6" id="KW-0853">WD repeat</keyword>
<dbReference type="PROSITE" id="PS50294">
    <property type="entry name" value="WD_REPEATS_REGION"/>
    <property type="match status" value="1"/>
</dbReference>
<evidence type="ECO:0000256" key="1">
    <source>
        <dbReference type="ARBA" id="ARBA00004906"/>
    </source>
</evidence>
<keyword evidence="3" id="KW-0677">Repeat</keyword>
<evidence type="ECO:0000256" key="3">
    <source>
        <dbReference type="ARBA" id="ARBA00022737"/>
    </source>
</evidence>
<feature type="region of interest" description="Disordered" evidence="7">
    <location>
        <begin position="625"/>
        <end position="645"/>
    </location>
</feature>
<dbReference type="STRING" id="1095630.A0A2J6T7S6"/>
<dbReference type="PROSITE" id="PS00678">
    <property type="entry name" value="WD_REPEATS_1"/>
    <property type="match status" value="1"/>
</dbReference>
<feature type="region of interest" description="Disordered" evidence="7">
    <location>
        <begin position="1"/>
        <end position="149"/>
    </location>
</feature>
<organism evidence="8 9">
    <name type="scientific">Hyaloscypha bicolor E</name>
    <dbReference type="NCBI Taxonomy" id="1095630"/>
    <lineage>
        <taxon>Eukaryota</taxon>
        <taxon>Fungi</taxon>
        <taxon>Dikarya</taxon>
        <taxon>Ascomycota</taxon>
        <taxon>Pezizomycotina</taxon>
        <taxon>Leotiomycetes</taxon>
        <taxon>Helotiales</taxon>
        <taxon>Hyaloscyphaceae</taxon>
        <taxon>Hyaloscypha</taxon>
        <taxon>Hyaloscypha bicolor</taxon>
    </lineage>
</organism>
<dbReference type="AlphaFoldDB" id="A0A2J6T7S6"/>
<comment type="similarity">
    <text evidence="5">Belongs to the WD repeat cdt2 family.</text>
</comment>
<dbReference type="GO" id="GO:0043161">
    <property type="term" value="P:proteasome-mediated ubiquitin-dependent protein catabolic process"/>
    <property type="evidence" value="ECO:0007669"/>
    <property type="project" value="TreeGrafter"/>
</dbReference>
<dbReference type="SUPFAM" id="SSF50978">
    <property type="entry name" value="WD40 repeat-like"/>
    <property type="match status" value="1"/>
</dbReference>
<dbReference type="InterPro" id="IPR051865">
    <property type="entry name" value="WD-repeat_CDT2_adapter"/>
</dbReference>
<sequence>MSLFELVDDASPPDSEVAPSSSQNIFSSPPGATRSRQKEEKPPSVTPRRFRKFFTPRSQGYPNSSAREALHDITAPALNRNPTQSSPLRPFKSINSKEDSPTSFIRGSKRQKTTHTPETSPRKCSRRKPYSSPEEANESELGEHLLSSPCERAVLDTNHEEKESMEEYQYQKPVEPLKRIVSRVNRGLGGQLLDLSIRSSVGRRRQHHVYTSNDWQDHTQSFYSREDDTHLCTSITGPSRTIPFCTTGCNTNSLVAMGDEEGRVRLMESAKDPNSVFKDVYLSFRVHTNAIIDMVFSDDDRFLATASGDQSARIVDMTTQTTISILGNHTASLKQVRFQPGANNHSIIATSSRDGSIQIWDLRVRGYSGPLHTMYRPVDPDENTNNSQPHDIQWGRAVNSIWNAHKPYTRHASSLNHPDAGSRGESVGRAGDVSVTAIEFLPGREHLLISASEADCSIMLWDIRSIHSKRKVQLPLSVTKKVESHTNFRHFGINSLNLSTDGSRIYSLCKDNTVYAYSTSHLILGNSPELSLTNQERYLQRDTQKGLGPMYGFRHPRLHASSFYVKSAIRKAKDGKCEMLAVGNSGGDPILFPTDERYFPKDTGEKSATGLNPELAQRRPTLARVGSGSFNGRAETSIPISTNGTPLVRGHDREVGNLAWTYDGELVTVGDDFLVRLWREGGNDARDLRMGGEADGRRWACGWAEVSEEYDDDDC</sequence>
<dbReference type="InterPro" id="IPR015943">
    <property type="entry name" value="WD40/YVTN_repeat-like_dom_sf"/>
</dbReference>
<protein>
    <submittedName>
        <fullName evidence="8">WD40 repeat-like protein</fullName>
    </submittedName>
</protein>
<dbReference type="PANTHER" id="PTHR22852">
    <property type="entry name" value="LETHAL 2 DENTICLELESS PROTEIN RETINOIC ACID-REGULATED NUCLEAR MATRIX-ASSOCIATED PROTEIN"/>
    <property type="match status" value="1"/>
</dbReference>
<proteinExistence type="inferred from homology"/>
<dbReference type="InterPro" id="IPR001680">
    <property type="entry name" value="WD40_rpt"/>
</dbReference>
<feature type="repeat" description="WD" evidence="6">
    <location>
        <begin position="648"/>
        <end position="678"/>
    </location>
</feature>
<dbReference type="PANTHER" id="PTHR22852:SF0">
    <property type="entry name" value="DENTICLELESS PROTEIN HOMOLOG"/>
    <property type="match status" value="1"/>
</dbReference>
<comment type="pathway">
    <text evidence="1">Protein modification; protein ubiquitination.</text>
</comment>
<gene>
    <name evidence="8" type="ORF">K444DRAFT_563144</name>
</gene>
<evidence type="ECO:0000256" key="7">
    <source>
        <dbReference type="SAM" id="MobiDB-lite"/>
    </source>
</evidence>
<dbReference type="Proteomes" id="UP000235371">
    <property type="component" value="Unassembled WGS sequence"/>
</dbReference>
<dbReference type="PROSITE" id="PS50082">
    <property type="entry name" value="WD_REPEATS_2"/>
    <property type="match status" value="3"/>
</dbReference>
<dbReference type="InterPro" id="IPR019775">
    <property type="entry name" value="WD40_repeat_CS"/>
</dbReference>